<name>A0AAW9SKM8_9RHOB</name>
<dbReference type="Proteomes" id="UP001428774">
    <property type="component" value="Unassembled WGS sequence"/>
</dbReference>
<reference evidence="1 2" key="1">
    <citation type="submission" date="2024-05" db="EMBL/GenBank/DDBJ databases">
        <title>Genome sequence of Ponticoccus litoralis KCCM 90028.</title>
        <authorList>
            <person name="Kim J.M."/>
            <person name="Lee J.K."/>
            <person name="Choi B.J."/>
            <person name="Bayburt H."/>
            <person name="Baek J.H."/>
            <person name="Jeon C.O."/>
        </authorList>
    </citation>
    <scope>NUCLEOTIDE SEQUENCE [LARGE SCALE GENOMIC DNA]</scope>
    <source>
        <strain evidence="1 2">KCCM 90028</strain>
    </source>
</reference>
<dbReference type="EMBL" id="JBDNCH010000002">
    <property type="protein sequence ID" value="MEN9060002.1"/>
    <property type="molecule type" value="Genomic_DNA"/>
</dbReference>
<sequence length="148" mass="16433">MFQFTDTKALSEDGAWVHIKDGSRPAYWPGKDGKPDLSRPVRIKVYGPHSETFKDRARKRAANLLRERGGGINLAKMSAAEIEAFIEQQEDNAAAVWADRTMTWENVPGPEGEPLAFSHDAAASLYAAYPSVLNQLAADSSEIEDFWH</sequence>
<proteinExistence type="predicted"/>
<protein>
    <submittedName>
        <fullName evidence="1">Uncharacterized protein</fullName>
    </submittedName>
</protein>
<dbReference type="RefSeq" id="WP_347165144.1">
    <property type="nucleotide sequence ID" value="NZ_JBDNCH010000002.1"/>
</dbReference>
<gene>
    <name evidence="1" type="ORF">ABFB10_02090</name>
</gene>
<accession>A0AAW9SKM8</accession>
<organism evidence="1 2">
    <name type="scientific">Ponticoccus litoralis</name>
    <dbReference type="NCBI Taxonomy" id="422297"/>
    <lineage>
        <taxon>Bacteria</taxon>
        <taxon>Pseudomonadati</taxon>
        <taxon>Pseudomonadota</taxon>
        <taxon>Alphaproteobacteria</taxon>
        <taxon>Rhodobacterales</taxon>
        <taxon>Roseobacteraceae</taxon>
        <taxon>Ponticoccus</taxon>
    </lineage>
</organism>
<evidence type="ECO:0000313" key="1">
    <source>
        <dbReference type="EMBL" id="MEN9060002.1"/>
    </source>
</evidence>
<dbReference type="AlphaFoldDB" id="A0AAW9SKM8"/>
<keyword evidence="2" id="KW-1185">Reference proteome</keyword>
<comment type="caution">
    <text evidence="1">The sequence shown here is derived from an EMBL/GenBank/DDBJ whole genome shotgun (WGS) entry which is preliminary data.</text>
</comment>
<evidence type="ECO:0000313" key="2">
    <source>
        <dbReference type="Proteomes" id="UP001428774"/>
    </source>
</evidence>